<protein>
    <submittedName>
        <fullName evidence="1">Uncharacterized protein</fullName>
    </submittedName>
</protein>
<keyword evidence="2" id="KW-1185">Reference proteome</keyword>
<proteinExistence type="predicted"/>
<organism evidence="1 2">
    <name type="scientific">Achromobacter arsenitoxydans SY8</name>
    <dbReference type="NCBI Taxonomy" id="477184"/>
    <lineage>
        <taxon>Bacteria</taxon>
        <taxon>Pseudomonadati</taxon>
        <taxon>Pseudomonadota</taxon>
        <taxon>Betaproteobacteria</taxon>
        <taxon>Burkholderiales</taxon>
        <taxon>Alcaligenaceae</taxon>
        <taxon>Achromobacter</taxon>
    </lineage>
</organism>
<comment type="caution">
    <text evidence="1">The sequence shown here is derived from an EMBL/GenBank/DDBJ whole genome shotgun (WGS) entry which is preliminary data.</text>
</comment>
<dbReference type="EMBL" id="AGUF01000001">
    <property type="protein sequence ID" value="EHK68347.1"/>
    <property type="molecule type" value="Genomic_DNA"/>
</dbReference>
<dbReference type="Proteomes" id="UP000003113">
    <property type="component" value="Unassembled WGS sequence"/>
</dbReference>
<accession>H0EZT1</accession>
<gene>
    <name evidence="1" type="ORF">KYC_00110</name>
</gene>
<evidence type="ECO:0000313" key="1">
    <source>
        <dbReference type="EMBL" id="EHK68347.1"/>
    </source>
</evidence>
<dbReference type="STRING" id="477184.KYC_00110"/>
<sequence length="70" mass="7293">MKYRPKDVPITHWPALRAGLGQAVPTPAIRVAAVNSNAPSIHGKGMCAQTASNAPASAMPNPPATRNSMF</sequence>
<dbReference type="AlphaFoldDB" id="H0EZT1"/>
<reference evidence="1 2" key="1">
    <citation type="journal article" date="2012" name="J. Bacteriol.">
        <title>Genome sequence of the highly efficient arsenite-oxidizing bacterium Achromobacter arsenitoxydans SY8.</title>
        <authorList>
            <person name="Li X."/>
            <person name="Hu Y."/>
            <person name="Gong J."/>
            <person name="Lin Y."/>
            <person name="Johnstone L."/>
            <person name="Rensing C."/>
            <person name="Wang G."/>
        </authorList>
    </citation>
    <scope>NUCLEOTIDE SEQUENCE [LARGE SCALE GENOMIC DNA]</scope>
    <source>
        <strain evidence="1 2">SY8</strain>
    </source>
</reference>
<name>H0EZT1_9BURK</name>
<evidence type="ECO:0000313" key="2">
    <source>
        <dbReference type="Proteomes" id="UP000003113"/>
    </source>
</evidence>